<dbReference type="PANTHER" id="PTHR32154:SF20">
    <property type="entry name" value="2-OXOGLUTARATE OXIDOREDUCTASE SUBUNIT KORA"/>
    <property type="match status" value="1"/>
</dbReference>
<evidence type="ECO:0000313" key="4">
    <source>
        <dbReference type="Proteomes" id="UP000246104"/>
    </source>
</evidence>
<dbReference type="Gene3D" id="3.40.50.920">
    <property type="match status" value="1"/>
</dbReference>
<dbReference type="InterPro" id="IPR009014">
    <property type="entry name" value="Transketo_C/PFOR_II"/>
</dbReference>
<dbReference type="GO" id="GO:0006979">
    <property type="term" value="P:response to oxidative stress"/>
    <property type="evidence" value="ECO:0007669"/>
    <property type="project" value="TreeGrafter"/>
</dbReference>
<dbReference type="EMBL" id="PSRQ01000003">
    <property type="protein sequence ID" value="PWU24311.1"/>
    <property type="molecule type" value="Genomic_DNA"/>
</dbReference>
<proteinExistence type="predicted"/>
<dbReference type="Gene3D" id="3.40.50.970">
    <property type="match status" value="1"/>
</dbReference>
<name>A0A317JQA7_9BACT</name>
<comment type="caution">
    <text evidence="3">The sequence shown here is derived from an EMBL/GenBank/DDBJ whole genome shotgun (WGS) entry which is preliminary data.</text>
</comment>
<feature type="domain" description="Pyruvate flavodoxin/ferredoxin oxidoreductase pyrimidine binding" evidence="2">
    <location>
        <begin position="11"/>
        <end position="130"/>
    </location>
</feature>
<evidence type="ECO:0000256" key="1">
    <source>
        <dbReference type="ARBA" id="ARBA00023002"/>
    </source>
</evidence>
<evidence type="ECO:0000313" key="3">
    <source>
        <dbReference type="EMBL" id="PWU24311.1"/>
    </source>
</evidence>
<dbReference type="SUPFAM" id="SSF52922">
    <property type="entry name" value="TK C-terminal domain-like"/>
    <property type="match status" value="1"/>
</dbReference>
<dbReference type="GO" id="GO:0016491">
    <property type="term" value="F:oxidoreductase activity"/>
    <property type="evidence" value="ECO:0007669"/>
    <property type="project" value="UniProtKB-KW"/>
</dbReference>
<sequence length="257" mass="29476">MQYVMHAGHGEFPRIVFTPGTLEESFKLTRLAFMLAEKYHTQVYIMCDKLLLESRATTATFPDTYTNPRFSFAANPLPEDNSYNRFEITQEGYSPRSVPGQQHGLQLTNSYEHDKHGYATEEAQMTKDMVEKRMRKFNGIINEVPCPLLLGPSEAETTLVCWGSTRLVVEEILRQLNTNGAQKVNAIHLMTMIPFKKKEFIDLASKAKKLVMIEGNATHQAANYIREQTGIEITKHINRYDGRPFYAHEVIEELQKI</sequence>
<dbReference type="InterPro" id="IPR002880">
    <property type="entry name" value="Pyrv_Fd/Flavodoxin_OxRdtase_N"/>
</dbReference>
<dbReference type="InterPro" id="IPR029061">
    <property type="entry name" value="THDP-binding"/>
</dbReference>
<protein>
    <recommendedName>
        <fullName evidence="2">Pyruvate flavodoxin/ferredoxin oxidoreductase pyrimidine binding domain-containing protein</fullName>
    </recommendedName>
</protein>
<accession>A0A317JQA7</accession>
<evidence type="ECO:0000259" key="2">
    <source>
        <dbReference type="Pfam" id="PF01855"/>
    </source>
</evidence>
<dbReference type="Pfam" id="PF01855">
    <property type="entry name" value="POR_N"/>
    <property type="match status" value="1"/>
</dbReference>
<dbReference type="AlphaFoldDB" id="A0A317JQA7"/>
<organism evidence="3 4">
    <name type="scientific">Candidatus Cerribacteria bacterium 'Amazon FNV 2010 28 9'</name>
    <dbReference type="NCBI Taxonomy" id="2081795"/>
    <lineage>
        <taxon>Bacteria</taxon>
        <taxon>Candidatus Cerribacteria</taxon>
    </lineage>
</organism>
<dbReference type="Proteomes" id="UP000246104">
    <property type="component" value="Unassembled WGS sequence"/>
</dbReference>
<dbReference type="SUPFAM" id="SSF52518">
    <property type="entry name" value="Thiamin diphosphate-binding fold (THDP-binding)"/>
    <property type="match status" value="1"/>
</dbReference>
<keyword evidence="1" id="KW-0560">Oxidoreductase</keyword>
<gene>
    <name evidence="3" type="ORF">C5B42_00160</name>
</gene>
<dbReference type="InterPro" id="IPR050722">
    <property type="entry name" value="Pyruvate:ferred/Flavod_OxRd"/>
</dbReference>
<dbReference type="PANTHER" id="PTHR32154">
    <property type="entry name" value="PYRUVATE-FLAVODOXIN OXIDOREDUCTASE-RELATED"/>
    <property type="match status" value="1"/>
</dbReference>
<reference evidence="3 4" key="1">
    <citation type="submission" date="2018-02" db="EMBL/GenBank/DDBJ databases">
        <title>Genomic Reconstructions from Amazon Rainforest and Pasture Soil Reveal Novel Insights into the Physiology of Candidate Phyla in Tropical Sites.</title>
        <authorList>
            <person name="Kroeger M.E."/>
            <person name="Delmont T."/>
            <person name="Eren A.M."/>
            <person name="Guo J."/>
            <person name="Meyer K.M."/>
            <person name="Khan K."/>
            <person name="Rodrigues J.L.M."/>
            <person name="Bohannan B.J.M."/>
            <person name="Tringe S."/>
            <person name="Borges C.D."/>
            <person name="Tiedje J."/>
            <person name="Tsai S.M."/>
            <person name="Nusslein K."/>
        </authorList>
    </citation>
    <scope>NUCLEOTIDE SEQUENCE [LARGE SCALE GENOMIC DNA]</scope>
    <source>
        <strain evidence="3">Amazon FNV 2010 28 9</strain>
    </source>
</reference>